<dbReference type="InterPro" id="IPR005674">
    <property type="entry name" value="CocE/Ser_esterase"/>
</dbReference>
<reference evidence="3 4" key="1">
    <citation type="journal article" date="2018" name="J. Microbiol.">
        <title>Baekduia soli gen. nov., sp. nov., a novel bacterium isolated from the soil of Baekdu Mountain and proposal of a novel family name, Baekduiaceae fam. nov.</title>
        <authorList>
            <person name="An D.S."/>
            <person name="Siddiqi M.Z."/>
            <person name="Kim K.H."/>
            <person name="Yu H.S."/>
            <person name="Im W.T."/>
        </authorList>
    </citation>
    <scope>NUCLEOTIDE SEQUENCE [LARGE SCALE GENOMIC DNA]</scope>
    <source>
        <strain evidence="3 4">BR7-21</strain>
    </source>
</reference>
<dbReference type="InterPro" id="IPR000383">
    <property type="entry name" value="Xaa-Pro-like_dom"/>
</dbReference>
<dbReference type="PANTHER" id="PTHR43056">
    <property type="entry name" value="PEPTIDASE S9 PROLYL OLIGOPEPTIDASE"/>
    <property type="match status" value="1"/>
</dbReference>
<dbReference type="AlphaFoldDB" id="A0A5B8UBQ2"/>
<dbReference type="InterPro" id="IPR050585">
    <property type="entry name" value="Xaa-Pro_dipeptidyl-ppase/CocE"/>
</dbReference>
<evidence type="ECO:0000259" key="2">
    <source>
        <dbReference type="SMART" id="SM00939"/>
    </source>
</evidence>
<dbReference type="InterPro" id="IPR013736">
    <property type="entry name" value="Xaa-Pro_dipept_C"/>
</dbReference>
<dbReference type="Pfam" id="PF02129">
    <property type="entry name" value="Peptidase_S15"/>
    <property type="match status" value="1"/>
</dbReference>
<dbReference type="Gene3D" id="1.10.3020.10">
    <property type="entry name" value="alpha-amino acid ester hydrolase ( Helical cap domain)"/>
    <property type="match status" value="1"/>
</dbReference>
<dbReference type="Pfam" id="PF08530">
    <property type="entry name" value="PepX_C"/>
    <property type="match status" value="1"/>
</dbReference>
<dbReference type="KEGG" id="bsol:FSW04_02015"/>
<dbReference type="NCBIfam" id="TIGR00976">
    <property type="entry name" value="CocE_NonD"/>
    <property type="match status" value="1"/>
</dbReference>
<organism evidence="3 4">
    <name type="scientific">Baekduia soli</name>
    <dbReference type="NCBI Taxonomy" id="496014"/>
    <lineage>
        <taxon>Bacteria</taxon>
        <taxon>Bacillati</taxon>
        <taxon>Actinomycetota</taxon>
        <taxon>Thermoleophilia</taxon>
        <taxon>Solirubrobacterales</taxon>
        <taxon>Baekduiaceae</taxon>
        <taxon>Baekduia</taxon>
    </lineage>
</organism>
<evidence type="ECO:0000313" key="3">
    <source>
        <dbReference type="EMBL" id="QEC50613.1"/>
    </source>
</evidence>
<keyword evidence="4" id="KW-1185">Reference proteome</keyword>
<dbReference type="Gene3D" id="3.40.50.1820">
    <property type="entry name" value="alpha/beta hydrolase"/>
    <property type="match status" value="1"/>
</dbReference>
<dbReference type="InterPro" id="IPR008979">
    <property type="entry name" value="Galactose-bd-like_sf"/>
</dbReference>
<keyword evidence="1 3" id="KW-0378">Hydrolase</keyword>
<dbReference type="Gene3D" id="2.60.120.260">
    <property type="entry name" value="Galactose-binding domain-like"/>
    <property type="match status" value="1"/>
</dbReference>
<name>A0A5B8UBQ2_9ACTN</name>
<sequence>MRDGVALATDVYRPGGSEPLPAILQRTPYDKEGAALRNYSFEVMRAVQAGYVCVVQDVRGRFLSEGDFDPFFDEGPDGADTIAWVAAQPWCSGVVGMAGGSYFGATQWRAAGEVPEALKAMVPFVTAADYHEGWTYQGGAFELGFNLHWTLGFLAVGEVVRRLGAGQDAMAELGALVQAVDDNDALYERLPLTDMPVLDELAPYYRAWLDHPAYDDYWRAIAPKERHAQVTVPALNIGGWYDLFLGGTIANYLGMKEQGATEAARRPHLVIGPWAHGDSFGWYAGRSYGFASNYLAIDPTALHVRWFDRHLKDMDNGLDDEPPVRLFVMGIDEWRDEQDWPLPDTAFTPYYLHSGGHANTASGDGTLSTEAPGAEPHDTYLYDPRDPVPTTGGATFLPGLFVAANAGPRDQRLIDGRADVLTFVTPPLEHDVEVTGPIELVLHASSSARDTDFTGKLVDVAPDGRAELLTDGILRARYRESMSEPRPLEPGEVYELRIDLWATANVFKAGHRIRLDVSSSNFPRFDRNTNTGGTIATEGPEALVEAVNRVFHDHEHPSHVVLPIIDRS</sequence>
<dbReference type="InterPro" id="IPR029058">
    <property type="entry name" value="AB_hydrolase_fold"/>
</dbReference>
<dbReference type="PANTHER" id="PTHR43056:SF10">
    <property type="entry name" value="COCE_NOND FAMILY, PUTATIVE (AFU_ORTHOLOGUE AFUA_7G00600)-RELATED"/>
    <property type="match status" value="1"/>
</dbReference>
<evidence type="ECO:0000313" key="4">
    <source>
        <dbReference type="Proteomes" id="UP000321805"/>
    </source>
</evidence>
<protein>
    <submittedName>
        <fullName evidence="3">CocE/NonD family hydrolase</fullName>
    </submittedName>
</protein>
<dbReference type="GO" id="GO:0008239">
    <property type="term" value="F:dipeptidyl-peptidase activity"/>
    <property type="evidence" value="ECO:0007669"/>
    <property type="project" value="InterPro"/>
</dbReference>
<feature type="domain" description="Xaa-Pro dipeptidyl-peptidase C-terminal" evidence="2">
    <location>
        <begin position="304"/>
        <end position="561"/>
    </location>
</feature>
<gene>
    <name evidence="3" type="ORF">FSW04_02015</name>
</gene>
<evidence type="ECO:0000256" key="1">
    <source>
        <dbReference type="ARBA" id="ARBA00022801"/>
    </source>
</evidence>
<dbReference type="EMBL" id="CP042430">
    <property type="protein sequence ID" value="QEC50613.1"/>
    <property type="molecule type" value="Genomic_DNA"/>
</dbReference>
<dbReference type="SUPFAM" id="SSF53474">
    <property type="entry name" value="alpha/beta-Hydrolases"/>
    <property type="match status" value="1"/>
</dbReference>
<accession>A0A5B8UBQ2</accession>
<dbReference type="OrthoDB" id="5240615at2"/>
<dbReference type="Proteomes" id="UP000321805">
    <property type="component" value="Chromosome"/>
</dbReference>
<dbReference type="SMART" id="SM00939">
    <property type="entry name" value="PepX_C"/>
    <property type="match status" value="1"/>
</dbReference>
<proteinExistence type="predicted"/>
<dbReference type="SUPFAM" id="SSF49785">
    <property type="entry name" value="Galactose-binding domain-like"/>
    <property type="match status" value="1"/>
</dbReference>